<name>A0A8H7B7B3_9PLEO</name>
<dbReference type="Pfam" id="PF23658">
    <property type="entry name" value="PDZ_CPAF_rel"/>
    <property type="match status" value="1"/>
</dbReference>
<reference evidence="2" key="2">
    <citation type="submission" date="2020-08" db="EMBL/GenBank/DDBJ databases">
        <title>Draft Genome Sequence of Cumin Blight Pathogen Alternaria burnsii.</title>
        <authorList>
            <person name="Feng Z."/>
        </authorList>
    </citation>
    <scope>NUCLEOTIDE SEQUENCE</scope>
    <source>
        <strain evidence="2">CBS107.38</strain>
    </source>
</reference>
<organism evidence="2 3">
    <name type="scientific">Alternaria burnsii</name>
    <dbReference type="NCBI Taxonomy" id="1187904"/>
    <lineage>
        <taxon>Eukaryota</taxon>
        <taxon>Fungi</taxon>
        <taxon>Dikarya</taxon>
        <taxon>Ascomycota</taxon>
        <taxon>Pezizomycotina</taxon>
        <taxon>Dothideomycetes</taxon>
        <taxon>Pleosporomycetidae</taxon>
        <taxon>Pleosporales</taxon>
        <taxon>Pleosporineae</taxon>
        <taxon>Pleosporaceae</taxon>
        <taxon>Alternaria</taxon>
        <taxon>Alternaria sect. Alternaria</taxon>
    </lineage>
</organism>
<dbReference type="InterPro" id="IPR029045">
    <property type="entry name" value="ClpP/crotonase-like_dom_sf"/>
</dbReference>
<reference evidence="2" key="1">
    <citation type="submission" date="2020-01" db="EMBL/GenBank/DDBJ databases">
        <authorList>
            <person name="Feng Z.H.Z."/>
        </authorList>
    </citation>
    <scope>NUCLEOTIDE SEQUENCE</scope>
    <source>
        <strain evidence="2">CBS107.38</strain>
    </source>
</reference>
<dbReference type="GeneID" id="62200864"/>
<gene>
    <name evidence="2" type="ORF">GT037_002639</name>
</gene>
<dbReference type="AlphaFoldDB" id="A0A8H7B7B3"/>
<dbReference type="RefSeq" id="XP_038788964.1">
    <property type="nucleotide sequence ID" value="XM_038927686.1"/>
</dbReference>
<dbReference type="GO" id="GO:0008236">
    <property type="term" value="F:serine-type peptidase activity"/>
    <property type="evidence" value="ECO:0007669"/>
    <property type="project" value="InterPro"/>
</dbReference>
<dbReference type="SUPFAM" id="SSF52096">
    <property type="entry name" value="ClpP/crotonase"/>
    <property type="match status" value="1"/>
</dbReference>
<protein>
    <submittedName>
        <fullName evidence="2">Peptidase s41 family protein</fullName>
    </submittedName>
</protein>
<dbReference type="InterPro" id="IPR056186">
    <property type="entry name" value="PDZ_CPAF-rel"/>
</dbReference>
<sequence>MIALWIPGKAPHIEAEKDVNVIGVTASKARLCSVCGKQPQPSMKSSALLAAIGAASLAVASPLLPSRTQPQVEARQANGTTPPCAQVSNYVYGDGTQPAQLTIPAQMAWDCINDVPFNASSGKRLLKALRPYIEWQSTLAELKDPPAEYAEKVQPPVDIFGGLDTMDRYIDAGYYKNEYDFGWSLYTLIQSAHDGHFSYIPDSVGSIFAWGRPIPLVSVSEDGEQLPAVFVFADVLGMQYNNISYTPSPVVRIDDKDASEFLEDLSQLGSLQDRDALYNNVFYELAQVSLGTQGSGTGMFTGGGRGRWVYPGATTTLHFANGSSYTMENYARPSIPFRGIANGEDLAKKWFSYGSAGPSFADTRAQSDEEEASTLAAGAAAPGFPTPQAAGPMNLINGFYIDATGYEDVAVLQVPNFVGSSSAEIPFQQLTQNFIPKALADGKTKLIIDLQANGGGTILQGYDMFKQLFPDIKPQGTNRWRAFEALDLVGQATSKFSSQFPREYSSNRTIAFAQSSYFDYHMDMKADGTPFSSWDEKFGPHEVNGELYTTPAQWNLSDVYVPYVSGGINVTGYGPLANVTGPPKFAAENIVIVTDGYCASTCTIFSELMKQQAGVKTIAMGGRSNRNPIQAIGGVKGVNNYAFGFIQQTVQYAVKFDPSLNESILVDDYYSDIVFSRAISGAGGVNTRDGLRANDTSGVALQFQYEEADCRLYYTPEMTVDITALWKSAADAQWKNSGKCIGSSRYGGDGKRAVIPKISKVTTKLSPPVARVKVAKVEAMRRVKAFEKTFSLETKCGLKGNGFMEP</sequence>
<keyword evidence="3" id="KW-1185">Reference proteome</keyword>
<comment type="caution">
    <text evidence="2">The sequence shown here is derived from an EMBL/GenBank/DDBJ whole genome shotgun (WGS) entry which is preliminary data.</text>
</comment>
<dbReference type="PANTHER" id="PTHR37049:SF4">
    <property type="entry name" value="RHODANESE DOMAIN-CONTAINING PROTEIN"/>
    <property type="match status" value="1"/>
</dbReference>
<dbReference type="Gene3D" id="3.90.226.10">
    <property type="entry name" value="2-enoyl-CoA Hydratase, Chain A, domain 1"/>
    <property type="match status" value="1"/>
</dbReference>
<dbReference type="PANTHER" id="PTHR37049">
    <property type="entry name" value="PEPTIDASE S41 FAMILY PROTEIN"/>
    <property type="match status" value="1"/>
</dbReference>
<accession>A0A8H7B7B3</accession>
<dbReference type="Proteomes" id="UP000596902">
    <property type="component" value="Unassembled WGS sequence"/>
</dbReference>
<dbReference type="EMBL" id="JAAABM010000003">
    <property type="protein sequence ID" value="KAF7678891.1"/>
    <property type="molecule type" value="Genomic_DNA"/>
</dbReference>
<evidence type="ECO:0000313" key="2">
    <source>
        <dbReference type="EMBL" id="KAF7678891.1"/>
    </source>
</evidence>
<feature type="domain" description="CPAF-like PDZ" evidence="1">
    <location>
        <begin position="210"/>
        <end position="337"/>
    </location>
</feature>
<evidence type="ECO:0000313" key="3">
    <source>
        <dbReference type="Proteomes" id="UP000596902"/>
    </source>
</evidence>
<proteinExistence type="predicted"/>
<dbReference type="GO" id="GO:0006508">
    <property type="term" value="P:proteolysis"/>
    <property type="evidence" value="ECO:0007669"/>
    <property type="project" value="InterPro"/>
</dbReference>
<evidence type="ECO:0000259" key="1">
    <source>
        <dbReference type="Pfam" id="PF23658"/>
    </source>
</evidence>
<dbReference type="InterPro" id="IPR052766">
    <property type="entry name" value="S41A_metabolite_peptidase"/>
</dbReference>